<dbReference type="EMBL" id="CADCVN010000842">
    <property type="protein sequence ID" value="CAA9505120.1"/>
    <property type="molecule type" value="Genomic_DNA"/>
</dbReference>
<sequence>MELENLSAPVQKAVLSITKLQCQNKYCEVQKRLCKGLF</sequence>
<protein>
    <submittedName>
        <fullName evidence="1">Uncharacterized protein</fullName>
    </submittedName>
</protein>
<proteinExistence type="predicted"/>
<dbReference type="AlphaFoldDB" id="A0A6J4SU00"/>
<reference evidence="1" key="1">
    <citation type="submission" date="2020-02" db="EMBL/GenBank/DDBJ databases">
        <authorList>
            <person name="Meier V. D."/>
        </authorList>
    </citation>
    <scope>NUCLEOTIDE SEQUENCE</scope>
    <source>
        <strain evidence="1">AVDCRST_MAG96</strain>
    </source>
</reference>
<evidence type="ECO:0000313" key="1">
    <source>
        <dbReference type="EMBL" id="CAA9505120.1"/>
    </source>
</evidence>
<organism evidence="1">
    <name type="scientific">uncultured Segetibacter sp</name>
    <dbReference type="NCBI Taxonomy" id="481133"/>
    <lineage>
        <taxon>Bacteria</taxon>
        <taxon>Pseudomonadati</taxon>
        <taxon>Bacteroidota</taxon>
        <taxon>Chitinophagia</taxon>
        <taxon>Chitinophagales</taxon>
        <taxon>Chitinophagaceae</taxon>
        <taxon>Segetibacter</taxon>
        <taxon>environmental samples</taxon>
    </lineage>
</organism>
<name>A0A6J4SU00_9BACT</name>
<gene>
    <name evidence="1" type="ORF">AVDCRST_MAG96-2177</name>
</gene>
<accession>A0A6J4SU00</accession>